<evidence type="ECO:0000256" key="1">
    <source>
        <dbReference type="SAM" id="MobiDB-lite"/>
    </source>
</evidence>
<reference evidence="2" key="1">
    <citation type="submission" date="2014-12" db="EMBL/GenBank/DDBJ databases">
        <title>Genome Sequence of Valsa Canker Pathogens Uncovers a Specific Adaption of Colonization on Woody Bark.</title>
        <authorList>
            <person name="Yin Z."/>
            <person name="Liu H."/>
            <person name="Gao X."/>
            <person name="Li Z."/>
            <person name="Song N."/>
            <person name="Ke X."/>
            <person name="Dai Q."/>
            <person name="Wu Y."/>
            <person name="Sun Y."/>
            <person name="Xu J.-R."/>
            <person name="Kang Z.K."/>
            <person name="Wang L."/>
            <person name="Huang L."/>
        </authorList>
    </citation>
    <scope>NUCLEOTIDE SEQUENCE [LARGE SCALE GENOMIC DNA]</scope>
    <source>
        <strain evidence="2">03-8</strain>
    </source>
</reference>
<dbReference type="EMBL" id="CM003107">
    <property type="protein sequence ID" value="KUI73130.1"/>
    <property type="molecule type" value="Genomic_DNA"/>
</dbReference>
<protein>
    <submittedName>
        <fullName evidence="2">Uncharacterized protein</fullName>
    </submittedName>
</protein>
<dbReference type="Proteomes" id="UP000078559">
    <property type="component" value="Chromosome 10"/>
</dbReference>
<evidence type="ECO:0000313" key="2">
    <source>
        <dbReference type="EMBL" id="KUI73130.1"/>
    </source>
</evidence>
<dbReference type="OrthoDB" id="5238363at2759"/>
<feature type="region of interest" description="Disordered" evidence="1">
    <location>
        <begin position="170"/>
        <end position="206"/>
    </location>
</feature>
<feature type="compositionally biased region" description="Gly residues" evidence="1">
    <location>
        <begin position="180"/>
        <end position="189"/>
    </location>
</feature>
<feature type="compositionally biased region" description="Basic and acidic residues" evidence="1">
    <location>
        <begin position="321"/>
        <end position="336"/>
    </location>
</feature>
<gene>
    <name evidence="2" type="ORF">VM1G_08972</name>
</gene>
<sequence length="336" mass="37156">MFRCVPRPGGNTLRSLWRSPPLAYGHGHGHNGNRGIKLSAMIQVPNAQTNNNNYRGKFSLEGWQHIQQLAAHDIGPYQEHKAARKLDWNTINVRIARRHTIQRYDVDCFTSVGRAYTEAVCRRYIADNDKPLWWTARLVAGGSSPVVRNKSSARLNVAFREALRGAGYDVEGRRKKASSEGGGVGGGAEQGQTSQGKAAKGRKGDEPWRKTIAQLYGTVEVSAHQLSVLQSIRYRELQAYFERVVRGLEEELGKTADGHPAAPSQTQGNNDRGGRPRGGSEKRGGPDRQRQQARPLALPQLSRPQNVVNAGGHPPTAAPSEMRRLDLRRPANSDRR</sequence>
<accession>A0A194WAI1</accession>
<dbReference type="AlphaFoldDB" id="A0A194WAI1"/>
<feature type="compositionally biased region" description="Basic and acidic residues" evidence="1">
    <location>
        <begin position="272"/>
        <end position="290"/>
    </location>
</feature>
<proteinExistence type="predicted"/>
<evidence type="ECO:0000313" key="3">
    <source>
        <dbReference type="Proteomes" id="UP000078559"/>
    </source>
</evidence>
<name>A0A194WAI1_CYTMA</name>
<organism evidence="2 3">
    <name type="scientific">Cytospora mali</name>
    <name type="common">Apple Valsa canker fungus</name>
    <name type="synonym">Valsa mali</name>
    <dbReference type="NCBI Taxonomy" id="578113"/>
    <lineage>
        <taxon>Eukaryota</taxon>
        <taxon>Fungi</taxon>
        <taxon>Dikarya</taxon>
        <taxon>Ascomycota</taxon>
        <taxon>Pezizomycotina</taxon>
        <taxon>Sordariomycetes</taxon>
        <taxon>Sordariomycetidae</taxon>
        <taxon>Diaporthales</taxon>
        <taxon>Cytosporaceae</taxon>
        <taxon>Cytospora</taxon>
    </lineage>
</organism>
<feature type="region of interest" description="Disordered" evidence="1">
    <location>
        <begin position="252"/>
        <end position="336"/>
    </location>
</feature>
<keyword evidence="3" id="KW-1185">Reference proteome</keyword>